<dbReference type="InterPro" id="IPR006363">
    <property type="entry name" value="Cbl_synth_CobJ/CibH_dom"/>
</dbReference>
<dbReference type="Proteomes" id="UP000518887">
    <property type="component" value="Unassembled WGS sequence"/>
</dbReference>
<dbReference type="EC" id="2.1.1.131" evidence="7"/>
<evidence type="ECO:0000313" key="8">
    <source>
        <dbReference type="Proteomes" id="UP000518887"/>
    </source>
</evidence>
<dbReference type="InterPro" id="IPR014777">
    <property type="entry name" value="4pyrrole_Mease_sub1"/>
</dbReference>
<accession>A0A7W8GBH1</accession>
<dbReference type="RefSeq" id="WP_184661113.1">
    <property type="nucleotide sequence ID" value="NZ_JACHFQ010000008.1"/>
</dbReference>
<keyword evidence="3 7" id="KW-0489">Methyltransferase</keyword>
<evidence type="ECO:0000256" key="5">
    <source>
        <dbReference type="ARBA" id="ARBA00022691"/>
    </source>
</evidence>
<dbReference type="NCBIfam" id="TIGR01466">
    <property type="entry name" value="cobJ_cbiH"/>
    <property type="match status" value="1"/>
</dbReference>
<dbReference type="Gene3D" id="3.40.1010.10">
    <property type="entry name" value="Cobalt-precorrin-4 Transmethylase, Domain 1"/>
    <property type="match status" value="1"/>
</dbReference>
<dbReference type="GO" id="GO:0032259">
    <property type="term" value="P:methylation"/>
    <property type="evidence" value="ECO:0007669"/>
    <property type="project" value="UniProtKB-KW"/>
</dbReference>
<evidence type="ECO:0000256" key="3">
    <source>
        <dbReference type="ARBA" id="ARBA00022603"/>
    </source>
</evidence>
<keyword evidence="4 7" id="KW-0808">Transferase</keyword>
<comment type="pathway">
    <text evidence="1">Cofactor biosynthesis; adenosylcobalamin biosynthesis.</text>
</comment>
<reference evidence="7 8" key="1">
    <citation type="submission" date="2020-08" db="EMBL/GenBank/DDBJ databases">
        <title>Genomic Encyclopedia of Type Strains, Phase IV (KMG-IV): sequencing the most valuable type-strain genomes for metagenomic binning, comparative biology and taxonomic classification.</title>
        <authorList>
            <person name="Goeker M."/>
        </authorList>
    </citation>
    <scope>NUCLEOTIDE SEQUENCE [LARGE SCALE GENOMIC DNA]</scope>
    <source>
        <strain evidence="7 8">DSM 103462</strain>
    </source>
</reference>
<keyword evidence="8" id="KW-1185">Reference proteome</keyword>
<dbReference type="EMBL" id="JACHFQ010000008">
    <property type="protein sequence ID" value="MBB5227159.1"/>
    <property type="molecule type" value="Genomic_DNA"/>
</dbReference>
<dbReference type="InterPro" id="IPR051810">
    <property type="entry name" value="Precorrin_MeTrfase"/>
</dbReference>
<dbReference type="InterPro" id="IPR014776">
    <property type="entry name" value="4pyrrole_Mease_sub2"/>
</dbReference>
<dbReference type="InterPro" id="IPR000878">
    <property type="entry name" value="4pyrrol_Mease"/>
</dbReference>
<proteinExistence type="predicted"/>
<feature type="domain" description="Tetrapyrrole methylase" evidence="6">
    <location>
        <begin position="9"/>
        <end position="214"/>
    </location>
</feature>
<evidence type="ECO:0000259" key="6">
    <source>
        <dbReference type="Pfam" id="PF00590"/>
    </source>
</evidence>
<dbReference type="PANTHER" id="PTHR47036:SF1">
    <property type="entry name" value="COBALT-FACTOR III C(17)-METHYLTRANSFERASE-RELATED"/>
    <property type="match status" value="1"/>
</dbReference>
<evidence type="ECO:0000256" key="2">
    <source>
        <dbReference type="ARBA" id="ARBA00022573"/>
    </source>
</evidence>
<protein>
    <submittedName>
        <fullName evidence="7">Precorrin-3B C17-methyltransferase</fullName>
        <ecNumber evidence="7">2.1.1.131</ecNumber>
    </submittedName>
</protein>
<dbReference type="GO" id="GO:0009236">
    <property type="term" value="P:cobalamin biosynthetic process"/>
    <property type="evidence" value="ECO:0007669"/>
    <property type="project" value="UniProtKB-UniPathway"/>
</dbReference>
<evidence type="ECO:0000313" key="7">
    <source>
        <dbReference type="EMBL" id="MBB5227159.1"/>
    </source>
</evidence>
<name>A0A7W8GBH1_9SPIR</name>
<comment type="caution">
    <text evidence="7">The sequence shown here is derived from an EMBL/GenBank/DDBJ whole genome shotgun (WGS) entry which is preliminary data.</text>
</comment>
<keyword evidence="5" id="KW-0949">S-adenosyl-L-methionine</keyword>
<dbReference type="Gene3D" id="3.30.950.10">
    <property type="entry name" value="Methyltransferase, Cobalt-precorrin-4 Transmethylase, Domain 2"/>
    <property type="match status" value="1"/>
</dbReference>
<evidence type="ECO:0000256" key="1">
    <source>
        <dbReference type="ARBA" id="ARBA00004953"/>
    </source>
</evidence>
<dbReference type="CDD" id="cd11646">
    <property type="entry name" value="Precorrin_3B_C17_MT"/>
    <property type="match status" value="1"/>
</dbReference>
<gene>
    <name evidence="7" type="ORF">HNP76_002555</name>
</gene>
<evidence type="ECO:0000256" key="4">
    <source>
        <dbReference type="ARBA" id="ARBA00022679"/>
    </source>
</evidence>
<sequence length="259" mass="28366">MNEIKGGSLTVAGIGSGKFSQITGEVLEALKICDCIAGYEVYINLVKDHFPGKEFLSTPMRKEEERCRLALEKASQGKNVVFICSGDAGVYGMSGLIYEVSKEFPGVQINVLPGITAALSGSALLGAPLIHDFAVISLSDLMTPWEKIAKRLEYASAADLCIVLYNPMSHKRKDYLLKACQILLKNLPEDRPCGYVRNIGREGEECKILTLKELSTAELDMFTTVFIGNESTKVLETANGKKLVTPRGYQFEKSALDDK</sequence>
<dbReference type="PANTHER" id="PTHR47036">
    <property type="entry name" value="COBALT-FACTOR III C(17)-METHYLTRANSFERASE-RELATED"/>
    <property type="match status" value="1"/>
</dbReference>
<dbReference type="Pfam" id="PF00590">
    <property type="entry name" value="TP_methylase"/>
    <property type="match status" value="1"/>
</dbReference>
<dbReference type="InterPro" id="IPR035996">
    <property type="entry name" value="4pyrrol_Methylase_sf"/>
</dbReference>
<dbReference type="SUPFAM" id="SSF53790">
    <property type="entry name" value="Tetrapyrrole methylase"/>
    <property type="match status" value="1"/>
</dbReference>
<organism evidence="7 8">
    <name type="scientific">Treponema ruminis</name>
    <dbReference type="NCBI Taxonomy" id="744515"/>
    <lineage>
        <taxon>Bacteria</taxon>
        <taxon>Pseudomonadati</taxon>
        <taxon>Spirochaetota</taxon>
        <taxon>Spirochaetia</taxon>
        <taxon>Spirochaetales</taxon>
        <taxon>Treponemataceae</taxon>
        <taxon>Treponema</taxon>
    </lineage>
</organism>
<dbReference type="UniPathway" id="UPA00148"/>
<dbReference type="GO" id="GO:0030789">
    <property type="term" value="F:precorrin-3B C17-methyltransferase activity"/>
    <property type="evidence" value="ECO:0007669"/>
    <property type="project" value="UniProtKB-EC"/>
</dbReference>
<dbReference type="AlphaFoldDB" id="A0A7W8GBH1"/>
<keyword evidence="2" id="KW-0169">Cobalamin biosynthesis</keyword>